<dbReference type="EMBL" id="CASHSV030000055">
    <property type="protein sequence ID" value="CAJ2644921.1"/>
    <property type="molecule type" value="Genomic_DNA"/>
</dbReference>
<sequence>MSGEEDGSPRRVEANRLLMEALTARMQQMMRTELEGLHERIDEIENHFPNGDEEERRRRRHAERPRNDRLSGIKIKVPSFIGKSDPEAYLEWETKIEQIFNCHDYSDVEKVQVASIEFKEYALVWWDQLIKERRRYGEQPIGTWEEMKRIMRRRFVPSYYHRDLHNKLQRLTQGSKSVEEYFKEMEVLKIRANVEEDNEATMARFLHGLNRDISDIVELHHYVEMDELVHQAIKVEQQIKRKSQARRSSTTFNSQNWKDKLKKEGASSSSTKEPMVENKGKAIIPSQSVSTNKKLTCFKCQGKGHIASECPTKRTMFMEENEEVLGDEEGDNVKESEEEEEEEEEEEQEEIPSGETLMVRRMLGNLIKEEDTTQRENIFHTRCLVQEKVCLLIIDGGSCTNVASTRLVSKVNLKTKPHPKPYKLQWLNESVEMVVDRQVEVCFKIGRYEDVVVCDVVPMEASHLLLGRPWQFDRKVGHEGYSNKYSFVHHGQKIIHVPLSPSEEFEDMFPKEIPSGLPPIRGIEHHIDLNPGASLPNRPAYRSNPQQTQETQKQVAELVSKGWVRESLSPCAVPVILVPKKDGSWRMCTDCRAVNNITIKYRHPIPSCTS</sequence>
<comment type="caution">
    <text evidence="1">The sequence shown here is derived from an EMBL/GenBank/DDBJ whole genome shotgun (WGS) entry which is preliminary data.</text>
</comment>
<keyword evidence="2" id="KW-1185">Reference proteome</keyword>
<name>A0ACB0JKV0_TRIPR</name>
<accession>A0ACB0JKV0</accession>
<protein>
    <submittedName>
        <fullName evidence="1">Uncharacterized protein</fullName>
    </submittedName>
</protein>
<organism evidence="1 2">
    <name type="scientific">Trifolium pratense</name>
    <name type="common">Red clover</name>
    <dbReference type="NCBI Taxonomy" id="57577"/>
    <lineage>
        <taxon>Eukaryota</taxon>
        <taxon>Viridiplantae</taxon>
        <taxon>Streptophyta</taxon>
        <taxon>Embryophyta</taxon>
        <taxon>Tracheophyta</taxon>
        <taxon>Spermatophyta</taxon>
        <taxon>Magnoliopsida</taxon>
        <taxon>eudicotyledons</taxon>
        <taxon>Gunneridae</taxon>
        <taxon>Pentapetalae</taxon>
        <taxon>rosids</taxon>
        <taxon>fabids</taxon>
        <taxon>Fabales</taxon>
        <taxon>Fabaceae</taxon>
        <taxon>Papilionoideae</taxon>
        <taxon>50 kb inversion clade</taxon>
        <taxon>NPAAA clade</taxon>
        <taxon>Hologalegina</taxon>
        <taxon>IRL clade</taxon>
        <taxon>Trifolieae</taxon>
        <taxon>Trifolium</taxon>
    </lineage>
</organism>
<dbReference type="Proteomes" id="UP001177021">
    <property type="component" value="Unassembled WGS sequence"/>
</dbReference>
<proteinExistence type="predicted"/>
<gene>
    <name evidence="1" type="ORF">MILVUS5_LOCUS13878</name>
</gene>
<evidence type="ECO:0000313" key="2">
    <source>
        <dbReference type="Proteomes" id="UP001177021"/>
    </source>
</evidence>
<reference evidence="1" key="1">
    <citation type="submission" date="2023-10" db="EMBL/GenBank/DDBJ databases">
        <authorList>
            <person name="Rodriguez Cubillos JULIANA M."/>
            <person name="De Vega J."/>
        </authorList>
    </citation>
    <scope>NUCLEOTIDE SEQUENCE</scope>
</reference>
<evidence type="ECO:0000313" key="1">
    <source>
        <dbReference type="EMBL" id="CAJ2644921.1"/>
    </source>
</evidence>